<feature type="chain" id="PRO_5034748316" description="Mitotic checkpoint protein BUB3" evidence="5">
    <location>
        <begin position="24"/>
        <end position="429"/>
    </location>
</feature>
<feature type="compositionally biased region" description="Gly residues" evidence="4">
    <location>
        <begin position="65"/>
        <end position="77"/>
    </location>
</feature>
<name>A0A8H3V6J4_VENIN</name>
<dbReference type="SUPFAM" id="SSF50978">
    <property type="entry name" value="WD40 repeat-like"/>
    <property type="match status" value="1"/>
</dbReference>
<accession>A0A8H3V6J4</accession>
<sequence length="429" mass="46502">MKISFSTLMTCFLGLTILQTTFAAPSAPEFSISTLLPTHQAVNVLHARARPGSTSSSDDEPPRTGSGGGVMRSGGAHGRNQYELSDPPTDAISSLQFAPDNSTRLLVSSWDKHVYLYDVQEEGGANLVKKFEFQAPVLDVCFGQDDSEAFVGGLDWDVRRLDLTTGEQTVVSQHDSAVNKVAYEPTHQLLISASWDKSLHLHVLSPQDRSMPASLAIVTLDEKPYAISVSPSKLLVAMSTRKNNLYQLEALLTLAAGKNGDRTTAEPWQVRESSMKFMTRAVACNSDDTGYASSSIEGRVAVDWFDPSPESQSRKYAFKCHRAPIDGIDTVYPVNALAFSPQHGTFASGGGDGIVAIWDGVAKRRIKQYKEYSASVAALSFSKDGKYLAVGVCPGFEDGKEPADMTGEVKVWVRELGPDEAKAKPKSKK</sequence>
<dbReference type="PANTHER" id="PTHR10971">
    <property type="entry name" value="MRNA EXPORT FACTOR AND BUB3"/>
    <property type="match status" value="1"/>
</dbReference>
<evidence type="ECO:0000256" key="3">
    <source>
        <dbReference type="PROSITE-ProRule" id="PRU00221"/>
    </source>
</evidence>
<dbReference type="PROSITE" id="PS50082">
    <property type="entry name" value="WD_REPEATS_2"/>
    <property type="match status" value="2"/>
</dbReference>
<gene>
    <name evidence="6" type="ORF">EG327_005482</name>
</gene>
<keyword evidence="7" id="KW-1185">Reference proteome</keyword>
<feature type="repeat" description="WD" evidence="3">
    <location>
        <begin position="334"/>
        <end position="359"/>
    </location>
</feature>
<dbReference type="Gene3D" id="2.130.10.10">
    <property type="entry name" value="YVTN repeat-like/Quinoprotein amine dehydrogenase"/>
    <property type="match status" value="1"/>
</dbReference>
<feature type="signal peptide" evidence="5">
    <location>
        <begin position="1"/>
        <end position="23"/>
    </location>
</feature>
<keyword evidence="1 3" id="KW-0853">WD repeat</keyword>
<evidence type="ECO:0000313" key="7">
    <source>
        <dbReference type="Proteomes" id="UP000490939"/>
    </source>
</evidence>
<evidence type="ECO:0000313" key="6">
    <source>
        <dbReference type="EMBL" id="KAE9983399.1"/>
    </source>
</evidence>
<feature type="region of interest" description="Disordered" evidence="4">
    <location>
        <begin position="48"/>
        <end position="85"/>
    </location>
</feature>
<dbReference type="InterPro" id="IPR015943">
    <property type="entry name" value="WD40/YVTN_repeat-like_dom_sf"/>
</dbReference>
<evidence type="ECO:0000256" key="5">
    <source>
        <dbReference type="SAM" id="SignalP"/>
    </source>
</evidence>
<evidence type="ECO:0000256" key="4">
    <source>
        <dbReference type="SAM" id="MobiDB-lite"/>
    </source>
</evidence>
<protein>
    <recommendedName>
        <fullName evidence="8">Mitotic checkpoint protein BUB3</fullName>
    </recommendedName>
</protein>
<dbReference type="InterPro" id="IPR001680">
    <property type="entry name" value="WD40_rpt"/>
</dbReference>
<comment type="caution">
    <text evidence="6">The sequence shown here is derived from an EMBL/GenBank/DDBJ whole genome shotgun (WGS) entry which is preliminary data.</text>
</comment>
<dbReference type="InterPro" id="IPR036322">
    <property type="entry name" value="WD40_repeat_dom_sf"/>
</dbReference>
<dbReference type="AlphaFoldDB" id="A0A8H3V6J4"/>
<keyword evidence="2" id="KW-0677">Repeat</keyword>
<evidence type="ECO:0008006" key="8">
    <source>
        <dbReference type="Google" id="ProtNLM"/>
    </source>
</evidence>
<evidence type="ECO:0000256" key="2">
    <source>
        <dbReference type="ARBA" id="ARBA00022737"/>
    </source>
</evidence>
<dbReference type="SMART" id="SM00320">
    <property type="entry name" value="WD40"/>
    <property type="match status" value="5"/>
</dbReference>
<organism evidence="6 7">
    <name type="scientific">Venturia inaequalis</name>
    <name type="common">Apple scab fungus</name>
    <dbReference type="NCBI Taxonomy" id="5025"/>
    <lineage>
        <taxon>Eukaryota</taxon>
        <taxon>Fungi</taxon>
        <taxon>Dikarya</taxon>
        <taxon>Ascomycota</taxon>
        <taxon>Pezizomycotina</taxon>
        <taxon>Dothideomycetes</taxon>
        <taxon>Pleosporomycetidae</taxon>
        <taxon>Venturiales</taxon>
        <taxon>Venturiaceae</taxon>
        <taxon>Venturia</taxon>
    </lineage>
</organism>
<evidence type="ECO:0000256" key="1">
    <source>
        <dbReference type="ARBA" id="ARBA00022574"/>
    </source>
</evidence>
<proteinExistence type="predicted"/>
<dbReference type="Proteomes" id="UP000490939">
    <property type="component" value="Unassembled WGS sequence"/>
</dbReference>
<dbReference type="EMBL" id="WNWR01000318">
    <property type="protein sequence ID" value="KAE9983399.1"/>
    <property type="molecule type" value="Genomic_DNA"/>
</dbReference>
<keyword evidence="5" id="KW-0732">Signal</keyword>
<feature type="repeat" description="WD" evidence="3">
    <location>
        <begin position="171"/>
        <end position="201"/>
    </location>
</feature>
<dbReference type="Pfam" id="PF00400">
    <property type="entry name" value="WD40"/>
    <property type="match status" value="3"/>
</dbReference>
<reference evidence="6 7" key="1">
    <citation type="submission" date="2019-07" db="EMBL/GenBank/DDBJ databases">
        <title>Venturia inaequalis Genome Resource.</title>
        <authorList>
            <person name="Lichtner F.J."/>
        </authorList>
    </citation>
    <scope>NUCLEOTIDE SEQUENCE [LARGE SCALE GENOMIC DNA]</scope>
    <source>
        <strain evidence="6 7">DMI_063113</strain>
    </source>
</reference>